<keyword evidence="2" id="KW-1185">Reference proteome</keyword>
<reference evidence="1 2" key="1">
    <citation type="submission" date="2016-10" db="EMBL/GenBank/DDBJ databases">
        <authorList>
            <person name="de Groot N.N."/>
        </authorList>
    </citation>
    <scope>NUCLEOTIDE SEQUENCE [LARGE SCALE GENOMIC DNA]</scope>
    <source>
        <strain evidence="1 2">Nm1</strain>
    </source>
</reference>
<accession>A0A1H3FD74</accession>
<sequence>MNRMPESFYDLACRLDSLQAIAAYIPEAIPCGEDASQRRASRCAVGIAHAVMDLLAMCEQDLLKLEQALAAGIDSADDPA</sequence>
<proteinExistence type="predicted"/>
<dbReference type="Proteomes" id="UP000198640">
    <property type="component" value="Unassembled WGS sequence"/>
</dbReference>
<evidence type="ECO:0000313" key="2">
    <source>
        <dbReference type="Proteomes" id="UP000198640"/>
    </source>
</evidence>
<dbReference type="AlphaFoldDB" id="A0A1H3FD74"/>
<dbReference type="RefSeq" id="WP_090412506.1">
    <property type="nucleotide sequence ID" value="NZ_FNOY01000011.1"/>
</dbReference>
<protein>
    <submittedName>
        <fullName evidence="1">Uncharacterized protein</fullName>
    </submittedName>
</protein>
<gene>
    <name evidence="1" type="ORF">SAMN05421881_101161</name>
</gene>
<organism evidence="1 2">
    <name type="scientific">Nitrosomonas halophila</name>
    <dbReference type="NCBI Taxonomy" id="44576"/>
    <lineage>
        <taxon>Bacteria</taxon>
        <taxon>Pseudomonadati</taxon>
        <taxon>Pseudomonadota</taxon>
        <taxon>Betaproteobacteria</taxon>
        <taxon>Nitrosomonadales</taxon>
        <taxon>Nitrosomonadaceae</taxon>
        <taxon>Nitrosomonas</taxon>
    </lineage>
</organism>
<dbReference type="STRING" id="44576.SAMN05421881_101161"/>
<evidence type="ECO:0000313" key="1">
    <source>
        <dbReference type="EMBL" id="SDX89033.1"/>
    </source>
</evidence>
<dbReference type="EMBL" id="FNOY01000011">
    <property type="protein sequence ID" value="SDX89033.1"/>
    <property type="molecule type" value="Genomic_DNA"/>
</dbReference>
<name>A0A1H3FD74_9PROT</name>